<reference evidence="3" key="2">
    <citation type="submission" date="2013-12" db="EMBL/GenBank/DDBJ databases">
        <title>Evolution of pathogenesis and genome organization in the Tremellales.</title>
        <authorList>
            <person name="Cuomo C."/>
            <person name="Litvintseva A."/>
            <person name="Heitman J."/>
            <person name="Chen Y."/>
            <person name="Sun S."/>
            <person name="Springer D."/>
            <person name="Dromer F."/>
            <person name="Young S."/>
            <person name="Zeng Q."/>
            <person name="Chapman S."/>
            <person name="Gujja S."/>
            <person name="Saif S."/>
            <person name="Birren B."/>
        </authorList>
    </citation>
    <scope>NUCLEOTIDE SEQUENCE [LARGE SCALE GENOMIC DNA]</scope>
    <source>
        <strain evidence="3">BCC8398</strain>
    </source>
</reference>
<organism evidence="2 3">
    <name type="scientific">Kwoniella heveanensis BCC8398</name>
    <dbReference type="NCBI Taxonomy" id="1296120"/>
    <lineage>
        <taxon>Eukaryota</taxon>
        <taxon>Fungi</taxon>
        <taxon>Dikarya</taxon>
        <taxon>Basidiomycota</taxon>
        <taxon>Agaricomycotina</taxon>
        <taxon>Tremellomycetes</taxon>
        <taxon>Tremellales</taxon>
        <taxon>Cryptococcaceae</taxon>
        <taxon>Kwoniella</taxon>
    </lineage>
</organism>
<evidence type="ECO:0000256" key="1">
    <source>
        <dbReference type="SAM" id="MobiDB-lite"/>
    </source>
</evidence>
<reference evidence="2 3" key="1">
    <citation type="submission" date="2013-07" db="EMBL/GenBank/DDBJ databases">
        <title>The Genome Sequence of Cryptococcus heveanensis BCC8398.</title>
        <authorList>
            <consortium name="The Broad Institute Genome Sequencing Platform"/>
            <person name="Cuomo C."/>
            <person name="Litvintseva A."/>
            <person name="Chen Y."/>
            <person name="Heitman J."/>
            <person name="Sun S."/>
            <person name="Springer D."/>
            <person name="Dromer F."/>
            <person name="Young S.K."/>
            <person name="Zeng Q."/>
            <person name="Gargeya S."/>
            <person name="Fitzgerald M."/>
            <person name="Abouelleil A."/>
            <person name="Alvarado L."/>
            <person name="Berlin A.M."/>
            <person name="Chapman S.B."/>
            <person name="Dewar J."/>
            <person name="Goldberg J."/>
            <person name="Griggs A."/>
            <person name="Gujja S."/>
            <person name="Hansen M."/>
            <person name="Howarth C."/>
            <person name="Imamovic A."/>
            <person name="Larimer J."/>
            <person name="McCowan C."/>
            <person name="Murphy C."/>
            <person name="Pearson M."/>
            <person name="Priest M."/>
            <person name="Roberts A."/>
            <person name="Saif S."/>
            <person name="Shea T."/>
            <person name="Sykes S."/>
            <person name="Wortman J."/>
            <person name="Nusbaum C."/>
            <person name="Birren B."/>
        </authorList>
    </citation>
    <scope>NUCLEOTIDE SEQUENCE [LARGE SCALE GENOMIC DNA]</scope>
    <source>
        <strain evidence="2 3">BCC8398</strain>
    </source>
</reference>
<sequence>MSGYENTDSNYYYSRDGTYGEASHAGVDQRQPSQDESDHWGRDVDASTGRAGYDSTVHGANPPFHPFAHPYTQTQSGSEPPTATCFAPDAHATSGSTSVGDWLPDGRSSDKKYNLPPPAPSTVDDEWTRYNNWVSEKELCEKALRHAELEAEYIEGEFGLEGQYEDTPSGLNERGYIRRHQDM</sequence>
<feature type="compositionally biased region" description="Basic and acidic residues" evidence="1">
    <location>
        <begin position="36"/>
        <end position="45"/>
    </location>
</feature>
<keyword evidence="3" id="KW-1185">Reference proteome</keyword>
<gene>
    <name evidence="2" type="ORF">I316_02869</name>
</gene>
<feature type="region of interest" description="Disordered" evidence="1">
    <location>
        <begin position="1"/>
        <end position="122"/>
    </location>
</feature>
<feature type="compositionally biased region" description="Polar residues" evidence="1">
    <location>
        <begin position="1"/>
        <end position="12"/>
    </location>
</feature>
<proteinExistence type="predicted"/>
<evidence type="ECO:0000313" key="3">
    <source>
        <dbReference type="Proteomes" id="UP000092666"/>
    </source>
</evidence>
<dbReference type="Proteomes" id="UP000092666">
    <property type="component" value="Unassembled WGS sequence"/>
</dbReference>
<feature type="compositionally biased region" description="Polar residues" evidence="1">
    <location>
        <begin position="71"/>
        <end position="81"/>
    </location>
</feature>
<dbReference type="EMBL" id="KI669499">
    <property type="protein sequence ID" value="OCF35323.1"/>
    <property type="molecule type" value="Genomic_DNA"/>
</dbReference>
<feature type="region of interest" description="Disordered" evidence="1">
    <location>
        <begin position="162"/>
        <end position="183"/>
    </location>
</feature>
<protein>
    <submittedName>
        <fullName evidence="2">Uncharacterized protein</fullName>
    </submittedName>
</protein>
<evidence type="ECO:0000313" key="2">
    <source>
        <dbReference type="EMBL" id="OCF35323.1"/>
    </source>
</evidence>
<dbReference type="AlphaFoldDB" id="A0A1B9GWB3"/>
<accession>A0A1B9GWB3</accession>
<name>A0A1B9GWB3_9TREE</name>